<protein>
    <recommendedName>
        <fullName evidence="11 12">Mannosyl-oligosaccharide glucosidase</fullName>
        <ecNumber evidence="11 12">3.2.1.106</ecNumber>
    </recommendedName>
</protein>
<dbReference type="EC" id="3.2.1.106" evidence="11 12"/>
<dbReference type="InterPro" id="IPR012341">
    <property type="entry name" value="6hp_glycosidase-like_sf"/>
</dbReference>
<keyword evidence="10 12" id="KW-0326">Glycosidase</keyword>
<evidence type="ECO:0000256" key="3">
    <source>
        <dbReference type="ARBA" id="ARBA00022692"/>
    </source>
</evidence>
<evidence type="ECO:0000259" key="13">
    <source>
        <dbReference type="Pfam" id="PF03200"/>
    </source>
</evidence>
<dbReference type="InterPro" id="IPR038518">
    <property type="entry name" value="Glyco_hydro_63N_sf"/>
</dbReference>
<dbReference type="InterPro" id="IPR031335">
    <property type="entry name" value="Glyco_hydro_63_C"/>
</dbReference>
<dbReference type="AlphaFoldDB" id="A0A261Y635"/>
<evidence type="ECO:0000256" key="1">
    <source>
        <dbReference type="ARBA" id="ARBA00004648"/>
    </source>
</evidence>
<evidence type="ECO:0000256" key="7">
    <source>
        <dbReference type="ARBA" id="ARBA00022989"/>
    </source>
</evidence>
<dbReference type="GO" id="GO:0005789">
    <property type="term" value="C:endoplasmic reticulum membrane"/>
    <property type="evidence" value="ECO:0007669"/>
    <property type="project" value="UniProtKB-SubCell"/>
</dbReference>
<dbReference type="OrthoDB" id="410058at2759"/>
<keyword evidence="9" id="KW-0325">Glycoprotein</keyword>
<comment type="catalytic activity">
    <reaction evidence="12">
        <text>N(4)-(alpha-D-Glc-(1-&gt;2)-alpha-D-Glc-(1-&gt;3)-alpha-D-Glc-(1-&gt;3)-alpha-D-Man-(1-&gt;2)-alpha-D-Man-(1-&gt;2)-alpha-D-Man-(1-&gt;3)-[alpha-D-Man-(1-&gt;2)-alpha-D-Man-(1-&gt;3)-[alpha-D-Man-(1-&gt;2)-alpha-D-Man-(1-&gt;6)]-alpha-D-Man-(1-&gt;6)]-beta-D-Man-(1-&gt;4)-beta-D-GlcNAc-(1-&gt;4)-beta-D-GlcNAc)-L-asparaginyl-[protein] + H2O = N(4)-(alpha-D-Glc-(1-&gt;3)-alpha-D-Glc-(1-&gt;3)-alpha-D-Man-(1-&gt;2)-alpha-D-Man-(1-&gt;2)-alpha-D-Man-(1-&gt;3)-[alpha-D-Man-(1-&gt;2)-alpha-D-Man-(1-&gt;3)-[alpha-D-Man-(1-&gt;2)-alpha-D-Man-(1-&gt;6)]-alpha-D-Man-(1-&gt;6)]-beta-D-Man-(1-&gt;4)-beta-D-GlcNAc-(1-&gt;4)-beta-D-GlcNAc)-L-asparaginyl-[protein] + beta-D-glucose</text>
        <dbReference type="Rhea" id="RHEA:55988"/>
        <dbReference type="Rhea" id="RHEA-COMP:12806"/>
        <dbReference type="Rhea" id="RHEA-COMP:14355"/>
        <dbReference type="ChEBI" id="CHEBI:15377"/>
        <dbReference type="ChEBI" id="CHEBI:15903"/>
        <dbReference type="ChEBI" id="CHEBI:59082"/>
        <dbReference type="ChEBI" id="CHEBI:132537"/>
        <dbReference type="EC" id="3.2.1.106"/>
    </reaction>
</comment>
<gene>
    <name evidence="15" type="ORF">BZG36_01129</name>
</gene>
<dbReference type="PANTHER" id="PTHR10412:SF11">
    <property type="entry name" value="MANNOSYL-OLIGOSACCHARIDE GLUCOSIDASE"/>
    <property type="match status" value="1"/>
</dbReference>
<evidence type="ECO:0000256" key="8">
    <source>
        <dbReference type="ARBA" id="ARBA00023136"/>
    </source>
</evidence>
<evidence type="ECO:0000256" key="6">
    <source>
        <dbReference type="ARBA" id="ARBA00022968"/>
    </source>
</evidence>
<keyword evidence="16" id="KW-1185">Reference proteome</keyword>
<comment type="caution">
    <text evidence="15">The sequence shown here is derived from an EMBL/GenBank/DDBJ whole genome shotgun (WGS) entry which is preliminary data.</text>
</comment>
<evidence type="ECO:0000256" key="9">
    <source>
        <dbReference type="ARBA" id="ARBA00023180"/>
    </source>
</evidence>
<keyword evidence="5 12" id="KW-0256">Endoplasmic reticulum</keyword>
<evidence type="ECO:0000259" key="14">
    <source>
        <dbReference type="Pfam" id="PF16923"/>
    </source>
</evidence>
<organism evidence="15 16">
    <name type="scientific">Bifiguratus adelaidae</name>
    <dbReference type="NCBI Taxonomy" id="1938954"/>
    <lineage>
        <taxon>Eukaryota</taxon>
        <taxon>Fungi</taxon>
        <taxon>Fungi incertae sedis</taxon>
        <taxon>Mucoromycota</taxon>
        <taxon>Mucoromycotina</taxon>
        <taxon>Endogonomycetes</taxon>
        <taxon>Endogonales</taxon>
        <taxon>Endogonales incertae sedis</taxon>
        <taxon>Bifiguratus</taxon>
    </lineage>
</organism>
<keyword evidence="4 12" id="KW-0378">Hydrolase</keyword>
<comment type="subcellular location">
    <subcellularLocation>
        <location evidence="1 12">Endoplasmic reticulum membrane</location>
        <topology evidence="1 12">Single-pass type II membrane protein</topology>
    </subcellularLocation>
</comment>
<dbReference type="GO" id="GO:0006487">
    <property type="term" value="P:protein N-linked glycosylation"/>
    <property type="evidence" value="ECO:0007669"/>
    <property type="project" value="UniProtKB-UniRule"/>
</dbReference>
<dbReference type="GO" id="GO:0004573">
    <property type="term" value="F:Glc3Man9GlcNAc2 oligosaccharide glucosidase activity"/>
    <property type="evidence" value="ECO:0007669"/>
    <property type="project" value="UniProtKB-UniRule"/>
</dbReference>
<evidence type="ECO:0000256" key="4">
    <source>
        <dbReference type="ARBA" id="ARBA00022801"/>
    </source>
</evidence>
<feature type="domain" description="Glycosyl hydrolase family 63 C-terminal" evidence="13">
    <location>
        <begin position="247"/>
        <end position="769"/>
    </location>
</feature>
<evidence type="ECO:0000256" key="12">
    <source>
        <dbReference type="RuleBase" id="RU368089"/>
    </source>
</evidence>
<keyword evidence="6" id="KW-0735">Signal-anchor</keyword>
<dbReference type="GO" id="GO:0009311">
    <property type="term" value="P:oligosaccharide metabolic process"/>
    <property type="evidence" value="ECO:0007669"/>
    <property type="project" value="UniProtKB-UniRule"/>
</dbReference>
<feature type="domain" description="Glycosyl hydrolase family 63 N-terminal" evidence="14">
    <location>
        <begin position="1"/>
        <end position="193"/>
    </location>
</feature>
<dbReference type="Pfam" id="PF03200">
    <property type="entry name" value="Glyco_hydro_63"/>
    <property type="match status" value="1"/>
</dbReference>
<keyword evidence="3" id="KW-0812">Transmembrane</keyword>
<accession>A0A261Y635</accession>
<sequence length="771" mass="87831">MTGLLWFNSASPEGMRTIRHSCEQGDNLAGYGYNKHDGREYAEQTIHDDANNLVITTQFVKIPGGEHGGHWIARIRGRASNSELPMATTSAMFYIGLEGLGDLQLTSKKDSKGISSDVHLKGSTPDLGSFEAHIMAGTNSARPSNGLGVDLSKTHYWITRIQDGMLWRAKEAILENIIREANQKAAKYGHEASLQNLPALFTLSDKADSNGDPNLFVFQLQFQGEFEFDVVFDSNSSQERAPIDRAAILELIDERRSAYDQRFDRIFELENKNFSPAEIDFGRYMLSNLLGGIGYFYGSSIVQTTAQGVISDEDDEDFRDELDALVSQDSAPALTEPQELFTATPSRPFFPRGFYWDEGFHQLLIGKWDNDLSLDIIESWISLIDNNGWVAREQILGDEARSKVPEEFQTQFPEYANPPTLLLAIQAFVNRLDKVLEGVDSGVHMAHDPRLPGGQQIHFSGVNQTASSPTRDADRNAYLLDQTLAKNYLLRIYPKLRLNWNWFRKTQRGELKEWGRRAKSREAYRWRGRTPDHCLTSGLDDYPRANPPHIGELHVDLLSWMGFATKLLGNIASKLGDPFEEDVEEYAEVELNILRNLDDLHWIDQQKAYCDLTVDEETMNSVPVCHQGYLSIFPMTLGLLPADSPKLGAIFDMIEDPERMWSPYGLRSLSKSDPLYRTGEIYWRGPVWMNINYLALRSLHLNYMHTPGPYQKQAQRIYKNLRRNIIDNVYRVYERTGFVWEQYSDIDGEGLRSHPFTGWTSLVLLMMAEEY</sequence>
<evidence type="ECO:0000256" key="2">
    <source>
        <dbReference type="ARBA" id="ARBA00010833"/>
    </source>
</evidence>
<dbReference type="InterPro" id="IPR008928">
    <property type="entry name" value="6-hairpin_glycosidase_sf"/>
</dbReference>
<reference evidence="15 16" key="1">
    <citation type="journal article" date="2017" name="Mycologia">
        <title>Bifiguratus adelaidae, gen. et sp. nov., a new member of Mucoromycotina in endophytic and soil-dwelling habitats.</title>
        <authorList>
            <person name="Torres-Cruz T.J."/>
            <person name="Billingsley Tobias T.L."/>
            <person name="Almatruk M."/>
            <person name="Hesse C."/>
            <person name="Kuske C.R."/>
            <person name="Desiro A."/>
            <person name="Benucci G.M."/>
            <person name="Bonito G."/>
            <person name="Stajich J.E."/>
            <person name="Dunlap C."/>
            <person name="Arnold A.E."/>
            <person name="Porras-Alfaro A."/>
        </authorList>
    </citation>
    <scope>NUCLEOTIDE SEQUENCE [LARGE SCALE GENOMIC DNA]</scope>
    <source>
        <strain evidence="15 16">AZ0501</strain>
    </source>
</reference>
<evidence type="ECO:0000256" key="10">
    <source>
        <dbReference type="ARBA" id="ARBA00023295"/>
    </source>
</evidence>
<keyword evidence="7" id="KW-1133">Transmembrane helix</keyword>
<keyword evidence="8" id="KW-0472">Membrane</keyword>
<proteinExistence type="inferred from homology"/>
<dbReference type="PANTHER" id="PTHR10412">
    <property type="entry name" value="MANNOSYL-OLIGOSACCHARIDE GLUCOSIDASE"/>
    <property type="match status" value="1"/>
</dbReference>
<evidence type="ECO:0000256" key="5">
    <source>
        <dbReference type="ARBA" id="ARBA00022824"/>
    </source>
</evidence>
<dbReference type="Gene3D" id="2.70.98.110">
    <property type="entry name" value="Glycosyl hydrolase family 63, N-terminal domain"/>
    <property type="match status" value="1"/>
</dbReference>
<comment type="similarity">
    <text evidence="2 12">Belongs to the glycosyl hydrolase 63 family.</text>
</comment>
<comment type="function">
    <text evidence="12">Cleaves the distal alpha 1,2-linked glucose residue from the Glc(3)Man(9)GlcNAc(2) oligosaccharide precursor.</text>
</comment>
<dbReference type="Gene3D" id="1.50.10.10">
    <property type="match status" value="1"/>
</dbReference>
<dbReference type="InterPro" id="IPR004888">
    <property type="entry name" value="Glycoside_hydrolase_63"/>
</dbReference>
<dbReference type="Pfam" id="PF16923">
    <property type="entry name" value="Glyco_hydro_63N"/>
    <property type="match status" value="1"/>
</dbReference>
<dbReference type="EMBL" id="MVBO01000007">
    <property type="protein sequence ID" value="OZJ06041.1"/>
    <property type="molecule type" value="Genomic_DNA"/>
</dbReference>
<dbReference type="Proteomes" id="UP000242875">
    <property type="component" value="Unassembled WGS sequence"/>
</dbReference>
<name>A0A261Y635_9FUNG</name>
<dbReference type="InterPro" id="IPR031631">
    <property type="entry name" value="Glyco_hydro_63N"/>
</dbReference>
<evidence type="ECO:0000256" key="11">
    <source>
        <dbReference type="ARBA" id="ARBA00038888"/>
    </source>
</evidence>
<evidence type="ECO:0000313" key="16">
    <source>
        <dbReference type="Proteomes" id="UP000242875"/>
    </source>
</evidence>
<evidence type="ECO:0000313" key="15">
    <source>
        <dbReference type="EMBL" id="OZJ06041.1"/>
    </source>
</evidence>
<dbReference type="SUPFAM" id="SSF48208">
    <property type="entry name" value="Six-hairpin glycosidases"/>
    <property type="match status" value="1"/>
</dbReference>